<evidence type="ECO:0000256" key="4">
    <source>
        <dbReference type="ARBA" id="ARBA00024746"/>
    </source>
</evidence>
<comment type="function">
    <text evidence="4">Required for flagellar hook formation. May act as a scaffolding protein.</text>
</comment>
<comment type="caution">
    <text evidence="5">The sequence shown here is derived from an EMBL/GenBank/DDBJ whole genome shotgun (WGS) entry which is preliminary data.</text>
</comment>
<dbReference type="Proteomes" id="UP000823914">
    <property type="component" value="Unassembled WGS sequence"/>
</dbReference>
<evidence type="ECO:0000256" key="3">
    <source>
        <dbReference type="ARBA" id="ARBA00022795"/>
    </source>
</evidence>
<dbReference type="InterPro" id="IPR005648">
    <property type="entry name" value="FlgD"/>
</dbReference>
<evidence type="ECO:0000313" key="6">
    <source>
        <dbReference type="Proteomes" id="UP000823914"/>
    </source>
</evidence>
<keyword evidence="5" id="KW-0282">Flagellum</keyword>
<dbReference type="EMBL" id="JAHLFV010000199">
    <property type="protein sequence ID" value="MBU3850607.1"/>
    <property type="molecule type" value="Genomic_DNA"/>
</dbReference>
<dbReference type="GO" id="GO:0044781">
    <property type="term" value="P:bacterial-type flagellum organization"/>
    <property type="evidence" value="ECO:0007669"/>
    <property type="project" value="UniProtKB-KW"/>
</dbReference>
<name>A0A9E2NZF9_9SPIR</name>
<keyword evidence="5" id="KW-0969">Cilium</keyword>
<proteinExistence type="inferred from homology"/>
<keyword evidence="3" id="KW-1005">Bacterial flagellum biogenesis</keyword>
<evidence type="ECO:0000256" key="2">
    <source>
        <dbReference type="ARBA" id="ARBA00016013"/>
    </source>
</evidence>
<comment type="similarity">
    <text evidence="1">Belongs to the FlgD family.</text>
</comment>
<dbReference type="AlphaFoldDB" id="A0A9E2NZF9"/>
<reference evidence="5" key="1">
    <citation type="journal article" date="2021" name="PeerJ">
        <title>Extensive microbial diversity within the chicken gut microbiome revealed by metagenomics and culture.</title>
        <authorList>
            <person name="Gilroy R."/>
            <person name="Ravi A."/>
            <person name="Getino M."/>
            <person name="Pursley I."/>
            <person name="Horton D.L."/>
            <person name="Alikhan N.F."/>
            <person name="Baker D."/>
            <person name="Gharbi K."/>
            <person name="Hall N."/>
            <person name="Watson M."/>
            <person name="Adriaenssens E.M."/>
            <person name="Foster-Nyarko E."/>
            <person name="Jarju S."/>
            <person name="Secka A."/>
            <person name="Antonio M."/>
            <person name="Oren A."/>
            <person name="Chaudhuri R.R."/>
            <person name="La Ragione R."/>
            <person name="Hildebrand F."/>
            <person name="Pallen M.J."/>
        </authorList>
    </citation>
    <scope>NUCLEOTIDE SEQUENCE</scope>
    <source>
        <strain evidence="5">Gambia15-2214</strain>
    </source>
</reference>
<reference evidence="5" key="2">
    <citation type="submission" date="2021-04" db="EMBL/GenBank/DDBJ databases">
        <authorList>
            <person name="Gilroy R."/>
        </authorList>
    </citation>
    <scope>NUCLEOTIDE SEQUENCE</scope>
    <source>
        <strain evidence="5">Gambia15-2214</strain>
    </source>
</reference>
<feature type="non-terminal residue" evidence="5">
    <location>
        <position position="67"/>
    </location>
</feature>
<accession>A0A9E2NZF9</accession>
<protein>
    <recommendedName>
        <fullName evidence="2">Basal-body rod modification protein FlgD</fullName>
    </recommendedName>
</protein>
<keyword evidence="5" id="KW-0966">Cell projection</keyword>
<evidence type="ECO:0000313" key="5">
    <source>
        <dbReference type="EMBL" id="MBU3850607.1"/>
    </source>
</evidence>
<evidence type="ECO:0000256" key="1">
    <source>
        <dbReference type="ARBA" id="ARBA00010577"/>
    </source>
</evidence>
<dbReference type="Pfam" id="PF03963">
    <property type="entry name" value="FlgD"/>
    <property type="match status" value="1"/>
</dbReference>
<gene>
    <name evidence="5" type="ORF">IAA16_08580</name>
</gene>
<sequence>MEINTTLSAAEQAKTKMTVDTFNKTLAVNGRTASQELGKDDFLKLLLTQLSNQDPTRPMENTEFIAQ</sequence>
<organism evidence="5 6">
    <name type="scientific">Candidatus Treponema excrementipullorum</name>
    <dbReference type="NCBI Taxonomy" id="2838768"/>
    <lineage>
        <taxon>Bacteria</taxon>
        <taxon>Pseudomonadati</taxon>
        <taxon>Spirochaetota</taxon>
        <taxon>Spirochaetia</taxon>
        <taxon>Spirochaetales</taxon>
        <taxon>Treponemataceae</taxon>
        <taxon>Treponema</taxon>
    </lineage>
</organism>